<sequence length="675" mass="68005">MGARNRGRLVAAGLSLALLVGGLVAIQSPTAAQALDGSQFNAGHIIDDSKFYDGNALSQAQIQSFLESKQPGACGANGCLKSYVTPTTSQPSRSSSATGNLVCSAYPSEGNESAARIIFKVQQACGISARVILVTLQKEEALITGTSPTLANLRIAMGYACPDHGAVCDTKYYGFFNQIYWGTWQLKVYKAGRFARQPGVQEVAYSTVASCGSKTVNVDNYATAALYNYTPYTPNAAALANLYGTAPCGAYGNRNFWVYYNQWFGGPSGDPTGALQTVTGAANSLSVTGWAVDPDVLGTAINVRVRGNGWSTLIPAGGANAAADAAVPGAGPNHGFAMTVTAAPGTQSVCADAENQSLGTDINLGCTTVTVGSVVTSSSRVAGTDRYDTAVQISQKNFAAGVPVAYIASGENFPDALSAVPIAAARRAPLLLATSAAVPANVLAELARLQPQQIVVVGGPSAISASAFAQLSSVSPSVVRISGTDRFGTSIAVGSSLYGPANPATTAYIATGANFPDAISAASAAGSQRAPLLLVDGSATAVPSAIADSLRSFGVTKLVIVGGEAAISAGMTSALGAFGTVTRIAGPDRYSTSASVNAAAFPAATSAYLATGTAYADGLTGGAVAGANSVPLFLSPQSCVPASVIDQMVRTRTATLTLLGGASALGDGVSGLMPC</sequence>
<dbReference type="InterPro" id="IPR051922">
    <property type="entry name" value="Bact_Sporulation_Assoc"/>
</dbReference>
<proteinExistence type="predicted"/>
<reference evidence="1" key="1">
    <citation type="submission" date="2021-01" db="EMBL/GenBank/DDBJ databases">
        <title>Lacisediminihabitans sp. nov. strain G11-30, isolated from Antarctic Soil.</title>
        <authorList>
            <person name="Li J."/>
        </authorList>
    </citation>
    <scope>NUCLEOTIDE SEQUENCE</scope>
    <source>
        <strain evidence="1">G11-30</strain>
    </source>
</reference>
<dbReference type="Gene3D" id="3.40.50.12090">
    <property type="match status" value="2"/>
</dbReference>
<dbReference type="InterPro" id="IPR007253">
    <property type="entry name" value="Cell_wall-bd_2"/>
</dbReference>
<organism evidence="1 3">
    <name type="scientific">Lacisediminihabitans changchengi</name>
    <dbReference type="NCBI Taxonomy" id="2787634"/>
    <lineage>
        <taxon>Bacteria</taxon>
        <taxon>Bacillati</taxon>
        <taxon>Actinomycetota</taxon>
        <taxon>Actinomycetes</taxon>
        <taxon>Micrococcales</taxon>
        <taxon>Microbacteriaceae</taxon>
        <taxon>Lacisediminihabitans</taxon>
    </lineage>
</organism>
<dbReference type="EMBL" id="JAEPES010000001">
    <property type="protein sequence ID" value="MBK4346476.1"/>
    <property type="molecule type" value="Genomic_DNA"/>
</dbReference>
<gene>
    <name evidence="1" type="ORF">IV501_02405</name>
    <name evidence="2" type="ORF">IV501_14750</name>
</gene>
<dbReference type="EMBL" id="JAEPES010000005">
    <property type="protein sequence ID" value="MBK4348896.1"/>
    <property type="molecule type" value="Genomic_DNA"/>
</dbReference>
<name>A0A934SH13_9MICO</name>
<dbReference type="PANTHER" id="PTHR30032:SF8">
    <property type="entry name" value="GERMINATION-SPECIFIC N-ACETYLMURAMOYL-L-ALANINE AMIDASE"/>
    <property type="match status" value="1"/>
</dbReference>
<accession>A0A934SH13</accession>
<evidence type="ECO:0000313" key="2">
    <source>
        <dbReference type="EMBL" id="MBK4348896.1"/>
    </source>
</evidence>
<comment type="caution">
    <text evidence="1">The sequence shown here is derived from an EMBL/GenBank/DDBJ whole genome shotgun (WGS) entry which is preliminary data.</text>
</comment>
<evidence type="ECO:0000313" key="3">
    <source>
        <dbReference type="Proteomes" id="UP000636458"/>
    </source>
</evidence>
<dbReference type="Pfam" id="PF04122">
    <property type="entry name" value="CW_binding_2"/>
    <property type="match status" value="3"/>
</dbReference>
<evidence type="ECO:0000313" key="1">
    <source>
        <dbReference type="EMBL" id="MBK4346476.1"/>
    </source>
</evidence>
<dbReference type="Proteomes" id="UP000636458">
    <property type="component" value="Unassembled WGS sequence"/>
</dbReference>
<protein>
    <submittedName>
        <fullName evidence="1">Cell wall-binding repeat-containing protein</fullName>
    </submittedName>
</protein>
<dbReference type="RefSeq" id="WP_200554806.1">
    <property type="nucleotide sequence ID" value="NZ_JAEPES010000001.1"/>
</dbReference>
<keyword evidence="3" id="KW-1185">Reference proteome</keyword>
<dbReference type="AlphaFoldDB" id="A0A934SH13"/>
<dbReference type="PANTHER" id="PTHR30032">
    <property type="entry name" value="N-ACETYLMURAMOYL-L-ALANINE AMIDASE-RELATED"/>
    <property type="match status" value="1"/>
</dbReference>